<gene>
    <name evidence="2" type="ORF">BRO54_2644</name>
</gene>
<name>A0A1Q5SU70_9BACL</name>
<organism evidence="2 3">
    <name type="scientific">Geobacillus proteiniphilus</name>
    <dbReference type="NCBI Taxonomy" id="860353"/>
    <lineage>
        <taxon>Bacteria</taxon>
        <taxon>Bacillati</taxon>
        <taxon>Bacillota</taxon>
        <taxon>Bacilli</taxon>
        <taxon>Bacillales</taxon>
        <taxon>Anoxybacillaceae</taxon>
        <taxon>Geobacillus</taxon>
    </lineage>
</organism>
<keyword evidence="1" id="KW-0812">Transmembrane</keyword>
<reference evidence="3" key="2">
    <citation type="submission" date="2017-01" db="EMBL/GenBank/DDBJ databases">
        <title>Genome sequencing and annotation of Geobacillus sp. 1017, a Hydrocarbon-Oxidizing Thermophilic Bacterium Isolated from a Heavy Oil Reservoir (China).</title>
        <authorList>
            <person name="Kadnikov V.V."/>
            <person name="Mardanov A.V."/>
            <person name="Poltaraus A.B."/>
            <person name="Sokolova D.S."/>
            <person name="Semenova E.M."/>
            <person name="Ravin N.V."/>
            <person name="Tourova T.P."/>
            <person name="Nazina T.N."/>
        </authorList>
    </citation>
    <scope>NUCLEOTIDE SEQUENCE [LARGE SCALE GENOMIC DNA]</scope>
    <source>
        <strain evidence="3">1017</strain>
    </source>
</reference>
<keyword evidence="1" id="KW-1133">Transmembrane helix</keyword>
<comment type="caution">
    <text evidence="2">The sequence shown here is derived from an EMBL/GenBank/DDBJ whole genome shotgun (WGS) entry which is preliminary data.</text>
</comment>
<dbReference type="EMBL" id="MQMG01000037">
    <property type="protein sequence ID" value="OKO91523.1"/>
    <property type="molecule type" value="Genomic_DNA"/>
</dbReference>
<keyword evidence="1" id="KW-0472">Membrane</keyword>
<evidence type="ECO:0000313" key="2">
    <source>
        <dbReference type="EMBL" id="OKO91523.1"/>
    </source>
</evidence>
<sequence length="49" mass="5753">MPVDELLLSPMFSAVFLIFPPLILFLLPQEHGKLKKESNRFKRFQTGYD</sequence>
<reference evidence="2 3" key="1">
    <citation type="submission" date="2016-11" db="EMBL/GenBank/DDBJ databases">
        <authorList>
            <person name="Kadnikov V."/>
            <person name="Nazina T."/>
        </authorList>
    </citation>
    <scope>NUCLEOTIDE SEQUENCE [LARGE SCALE GENOMIC DNA]</scope>
    <source>
        <strain evidence="2 3">1017</strain>
    </source>
</reference>
<dbReference type="Proteomes" id="UP000186030">
    <property type="component" value="Unassembled WGS sequence"/>
</dbReference>
<proteinExistence type="predicted"/>
<protein>
    <submittedName>
        <fullName evidence="2">Uncharacterized protein</fullName>
    </submittedName>
</protein>
<evidence type="ECO:0000313" key="3">
    <source>
        <dbReference type="Proteomes" id="UP000186030"/>
    </source>
</evidence>
<dbReference type="AlphaFoldDB" id="A0A1Q5SU70"/>
<feature type="transmembrane region" description="Helical" evidence="1">
    <location>
        <begin position="6"/>
        <end position="27"/>
    </location>
</feature>
<evidence type="ECO:0000256" key="1">
    <source>
        <dbReference type="SAM" id="Phobius"/>
    </source>
</evidence>
<accession>A0A1Q5SU70</accession>